<dbReference type="Pfam" id="PF03576">
    <property type="entry name" value="Peptidase_S58"/>
    <property type="match status" value="1"/>
</dbReference>
<dbReference type="AlphaFoldDB" id="A0AAV5NR88"/>
<dbReference type="CDD" id="cd02253">
    <property type="entry name" value="DmpA"/>
    <property type="match status" value="1"/>
</dbReference>
<dbReference type="PANTHER" id="PTHR36512">
    <property type="entry name" value="D-AMINOPEPTIDASE"/>
    <property type="match status" value="1"/>
</dbReference>
<comment type="caution">
    <text evidence="3">The sequence shown here is derived from an EMBL/GenBank/DDBJ whole genome shotgun (WGS) entry which is preliminary data.</text>
</comment>
<name>A0AAV5NR88_9VIBR</name>
<dbReference type="SUPFAM" id="SSF56266">
    <property type="entry name" value="DmpA/ArgJ-like"/>
    <property type="match status" value="1"/>
</dbReference>
<dbReference type="InterPro" id="IPR016117">
    <property type="entry name" value="ArgJ-like_dom_sf"/>
</dbReference>
<keyword evidence="4" id="KW-1185">Reference proteome</keyword>
<organism evidence="3 4">
    <name type="scientific">Vibrio penaeicida</name>
    <dbReference type="NCBI Taxonomy" id="104609"/>
    <lineage>
        <taxon>Bacteria</taxon>
        <taxon>Pseudomonadati</taxon>
        <taxon>Pseudomonadota</taxon>
        <taxon>Gammaproteobacteria</taxon>
        <taxon>Vibrionales</taxon>
        <taxon>Vibrionaceae</taxon>
        <taxon>Vibrio</taxon>
    </lineage>
</organism>
<comment type="similarity">
    <text evidence="1">Belongs to the peptidase S58 family.</text>
</comment>
<dbReference type="PANTHER" id="PTHR36512:SF3">
    <property type="entry name" value="BLR5678 PROTEIN"/>
    <property type="match status" value="1"/>
</dbReference>
<keyword evidence="3" id="KW-0645">Protease</keyword>
<sequence length="387" mass="41722">MAVTRSNSKTSHHSFTPRARDLGIPLEGETATFNAITDVKGVEVGYTTLIDPLKKMCTGVTAILPRGKRKSPSPVWAGQYDLNGNGEMTGTHWINEAGYFLGPVCITNTHSVGMVHHGATRWMMDTYDTHFKDGHAWAMPVVAETYDGFMNDITAQFVTESDVLDAINRAQSGSIEEGNVGGGTGMQTYEFKGGSGTSSRLVSIPGHEFVVGVFVQSNFGLRHEFNVAGVPVGQYLNENCPILQAMDSDARDTGSIVVTIATDAPLLPLQLQSLAKRAAIGLGRTGTSGGHYSGDIFLAFSTANDNGMSFSCGTVLDAVLPLEHVNEHYLDEFYMATVQAVEEAILNAMVAAKTTLSVKPKGLVFDEIDHQKLRSLLKKHNRLVDGH</sequence>
<evidence type="ECO:0000313" key="4">
    <source>
        <dbReference type="Proteomes" id="UP001156690"/>
    </source>
</evidence>
<keyword evidence="3" id="KW-0378">Hydrolase</keyword>
<dbReference type="GO" id="GO:0004177">
    <property type="term" value="F:aminopeptidase activity"/>
    <property type="evidence" value="ECO:0007669"/>
    <property type="project" value="UniProtKB-KW"/>
</dbReference>
<dbReference type="InterPro" id="IPR005321">
    <property type="entry name" value="Peptidase_S58_DmpA"/>
</dbReference>
<reference evidence="4" key="1">
    <citation type="journal article" date="2019" name="Int. J. Syst. Evol. Microbiol.">
        <title>The Global Catalogue of Microorganisms (GCM) 10K type strain sequencing project: providing services to taxonomists for standard genome sequencing and annotation.</title>
        <authorList>
            <consortium name="The Broad Institute Genomics Platform"/>
            <consortium name="The Broad Institute Genome Sequencing Center for Infectious Disease"/>
            <person name="Wu L."/>
            <person name="Ma J."/>
        </authorList>
    </citation>
    <scope>NUCLEOTIDE SEQUENCE [LARGE SCALE GENOMIC DNA]</scope>
    <source>
        <strain evidence="4">NBRC 15640</strain>
    </source>
</reference>
<evidence type="ECO:0000256" key="1">
    <source>
        <dbReference type="ARBA" id="ARBA00007068"/>
    </source>
</evidence>
<evidence type="ECO:0000256" key="2">
    <source>
        <dbReference type="SAM" id="MobiDB-lite"/>
    </source>
</evidence>
<feature type="region of interest" description="Disordered" evidence="2">
    <location>
        <begin position="1"/>
        <end position="21"/>
    </location>
</feature>
<dbReference type="Gene3D" id="3.60.70.12">
    <property type="entry name" value="L-amino peptidase D-ALA esterase/amidase"/>
    <property type="match status" value="1"/>
</dbReference>
<keyword evidence="3" id="KW-0031">Aminopeptidase</keyword>
<accession>A0AAV5NR88</accession>
<protein>
    <submittedName>
        <fullName evidence="3">Aminopeptidase</fullName>
    </submittedName>
</protein>
<proteinExistence type="inferred from homology"/>
<dbReference type="EMBL" id="BSNX01000021">
    <property type="protein sequence ID" value="GLQ72844.1"/>
    <property type="molecule type" value="Genomic_DNA"/>
</dbReference>
<dbReference type="Proteomes" id="UP001156690">
    <property type="component" value="Unassembled WGS sequence"/>
</dbReference>
<evidence type="ECO:0000313" key="3">
    <source>
        <dbReference type="EMBL" id="GLQ72844.1"/>
    </source>
</evidence>
<dbReference type="RefSeq" id="WP_126606011.1">
    <property type="nucleotide sequence ID" value="NZ_AP025144.1"/>
</dbReference>
<gene>
    <name evidence="3" type="ORF">GCM10007932_22040</name>
</gene>